<comment type="similarity">
    <text evidence="1 8">Belongs to the beta-class carbonic anhydrase family.</text>
</comment>
<dbReference type="Proteomes" id="UP000836402">
    <property type="component" value="Unassembled WGS sequence"/>
</dbReference>
<reference evidence="9" key="3">
    <citation type="submission" date="2020-10" db="EMBL/GenBank/DDBJ databases">
        <authorList>
            <person name="Sedaghatjoo S."/>
        </authorList>
    </citation>
    <scope>NUCLEOTIDE SEQUENCE</scope>
    <source>
        <strain evidence="9">AZH3</strain>
    </source>
</reference>
<keyword evidence="4 7" id="KW-0862">Zinc</keyword>
<sequence length="228" mass="24211">MSSKLALAEMLKHNEHWCSETHTLKPGFFKTCSEGQAPKVLWLGCSDSRVPESVVTKADPGQIFVARNIANQFNPDDDNVVSVLTYGVQALGVEHIIVVGHTSCGGMIAATNVATKGEAPGGALGRYLTPLVELAKSLKENEEAAKLEDADFVRLLTEESVKRSMRLIAASDIIQDNWAGKVSPLSGQVMSKISIHGWISDIGTGKLKDLGVSITAPGEDPTAVSLSG</sequence>
<evidence type="ECO:0000313" key="10">
    <source>
        <dbReference type="EMBL" id="KAE8263996.1"/>
    </source>
</evidence>
<name>A0A177VAM6_9BASI</name>
<dbReference type="GO" id="GO:0008270">
    <property type="term" value="F:zinc ion binding"/>
    <property type="evidence" value="ECO:0007669"/>
    <property type="project" value="UniProtKB-UniRule"/>
</dbReference>
<dbReference type="EC" id="4.2.1.1" evidence="2 8"/>
<dbReference type="PANTHER" id="PTHR11002:SF76">
    <property type="entry name" value="CARBONIC ANHYDRASE"/>
    <property type="match status" value="1"/>
</dbReference>
<dbReference type="CDD" id="cd00883">
    <property type="entry name" value="beta_CA_cladeA"/>
    <property type="match status" value="1"/>
</dbReference>
<keyword evidence="12" id="KW-1185">Reference proteome</keyword>
<evidence type="ECO:0000256" key="4">
    <source>
        <dbReference type="ARBA" id="ARBA00022833"/>
    </source>
</evidence>
<feature type="binding site" evidence="7">
    <location>
        <position position="47"/>
    </location>
    <ligand>
        <name>Zn(2+)</name>
        <dbReference type="ChEBI" id="CHEBI:29105"/>
    </ligand>
</feature>
<evidence type="ECO:0000256" key="7">
    <source>
        <dbReference type="PIRSR" id="PIRSR601765-1"/>
    </source>
</evidence>
<evidence type="ECO:0000256" key="5">
    <source>
        <dbReference type="ARBA" id="ARBA00023239"/>
    </source>
</evidence>
<dbReference type="PANTHER" id="PTHR11002">
    <property type="entry name" value="CARBONIC ANHYDRASE"/>
    <property type="match status" value="1"/>
</dbReference>
<evidence type="ECO:0000313" key="12">
    <source>
        <dbReference type="Proteomes" id="UP000836402"/>
    </source>
</evidence>
<dbReference type="SUPFAM" id="SSF53056">
    <property type="entry name" value="beta-carbonic anhydrase, cab"/>
    <property type="match status" value="1"/>
</dbReference>
<dbReference type="EMBL" id="CAJHJG010001635">
    <property type="protein sequence ID" value="CAD6913727.1"/>
    <property type="molecule type" value="Genomic_DNA"/>
</dbReference>
<evidence type="ECO:0000313" key="9">
    <source>
        <dbReference type="EMBL" id="CAD6913727.1"/>
    </source>
</evidence>
<evidence type="ECO:0000313" key="11">
    <source>
        <dbReference type="Proteomes" id="UP000077671"/>
    </source>
</evidence>
<keyword evidence="5 8" id="KW-0456">Lyase</keyword>
<dbReference type="AlphaFoldDB" id="A0A177VAM6"/>
<evidence type="ECO:0000256" key="2">
    <source>
        <dbReference type="ARBA" id="ARBA00012925"/>
    </source>
</evidence>
<dbReference type="EMBL" id="LWDD02000098">
    <property type="protein sequence ID" value="KAE8263996.1"/>
    <property type="molecule type" value="Genomic_DNA"/>
</dbReference>
<dbReference type="Gene3D" id="3.40.1050.10">
    <property type="entry name" value="Carbonic anhydrase"/>
    <property type="match status" value="1"/>
</dbReference>
<gene>
    <name evidence="10" type="ORF">A4X03_0g1267</name>
    <name evidence="9" type="ORF">JKIAZH3_G6631</name>
</gene>
<proteinExistence type="inferred from homology"/>
<accession>A0A177VAM6</accession>
<comment type="caution">
    <text evidence="10">The sequence shown here is derived from an EMBL/GenBank/DDBJ whole genome shotgun (WGS) entry which is preliminary data.</text>
</comment>
<comment type="catalytic activity">
    <reaction evidence="6 8">
        <text>hydrogencarbonate + H(+) = CO2 + H2O</text>
        <dbReference type="Rhea" id="RHEA:10748"/>
        <dbReference type="ChEBI" id="CHEBI:15377"/>
        <dbReference type="ChEBI" id="CHEBI:15378"/>
        <dbReference type="ChEBI" id="CHEBI:16526"/>
        <dbReference type="ChEBI" id="CHEBI:17544"/>
        <dbReference type="EC" id="4.2.1.1"/>
    </reaction>
</comment>
<dbReference type="InterPro" id="IPR036874">
    <property type="entry name" value="Carbonic_anhydrase_sf"/>
</dbReference>
<feature type="binding site" evidence="7">
    <location>
        <position position="45"/>
    </location>
    <ligand>
        <name>Zn(2+)</name>
        <dbReference type="ChEBI" id="CHEBI:29105"/>
    </ligand>
</feature>
<reference evidence="10" key="2">
    <citation type="journal article" date="2019" name="IMA Fungus">
        <title>Genome sequencing and comparison of five Tilletia species to identify candidate genes for the detection of regulated species infecting wheat.</title>
        <authorList>
            <person name="Nguyen H.D.T."/>
            <person name="Sultana T."/>
            <person name="Kesanakurti P."/>
            <person name="Hambleton S."/>
        </authorList>
    </citation>
    <scope>NUCLEOTIDE SEQUENCE</scope>
    <source>
        <strain evidence="10">DAOMC 238032</strain>
    </source>
</reference>
<dbReference type="Proteomes" id="UP000077671">
    <property type="component" value="Unassembled WGS sequence"/>
</dbReference>
<dbReference type="GO" id="GO:0034599">
    <property type="term" value="P:cellular response to oxidative stress"/>
    <property type="evidence" value="ECO:0007669"/>
    <property type="project" value="TreeGrafter"/>
</dbReference>
<dbReference type="Pfam" id="PF00484">
    <property type="entry name" value="Pro_CA"/>
    <property type="match status" value="1"/>
</dbReference>
<reference evidence="10" key="1">
    <citation type="submission" date="2016-04" db="EMBL/GenBank/DDBJ databases">
        <authorList>
            <person name="Nguyen H.D."/>
            <person name="Kesanakurti P."/>
            <person name="Cullis J."/>
            <person name="Levesque C.A."/>
            <person name="Hambleton S."/>
        </authorList>
    </citation>
    <scope>NUCLEOTIDE SEQUENCE</scope>
    <source>
        <strain evidence="10">DAOMC 238032</strain>
    </source>
</reference>
<protein>
    <recommendedName>
        <fullName evidence="2 8">Carbonic anhydrase</fullName>
        <ecNumber evidence="2 8">4.2.1.1</ecNumber>
    </recommendedName>
    <alternativeName>
        <fullName evidence="8">Carbonate dehydratase</fullName>
    </alternativeName>
</protein>
<keyword evidence="3 7" id="KW-0479">Metal-binding</keyword>
<comment type="function">
    <text evidence="8">Reversible hydration of carbon dioxide.</text>
</comment>
<organism evidence="10 11">
    <name type="scientific">Tilletia caries</name>
    <name type="common">wheat bunt fungus</name>
    <dbReference type="NCBI Taxonomy" id="13290"/>
    <lineage>
        <taxon>Eukaryota</taxon>
        <taxon>Fungi</taxon>
        <taxon>Dikarya</taxon>
        <taxon>Basidiomycota</taxon>
        <taxon>Ustilaginomycotina</taxon>
        <taxon>Exobasidiomycetes</taxon>
        <taxon>Tilletiales</taxon>
        <taxon>Tilletiaceae</taxon>
        <taxon>Tilletia</taxon>
    </lineage>
</organism>
<dbReference type="GO" id="GO:0004089">
    <property type="term" value="F:carbonate dehydratase activity"/>
    <property type="evidence" value="ECO:0007669"/>
    <property type="project" value="UniProtKB-UniRule"/>
</dbReference>
<feature type="binding site" evidence="7">
    <location>
        <position position="101"/>
    </location>
    <ligand>
        <name>Zn(2+)</name>
        <dbReference type="ChEBI" id="CHEBI:29105"/>
    </ligand>
</feature>
<dbReference type="InterPro" id="IPR001765">
    <property type="entry name" value="Carbonic_anhydrase"/>
</dbReference>
<evidence type="ECO:0000256" key="3">
    <source>
        <dbReference type="ARBA" id="ARBA00022723"/>
    </source>
</evidence>
<feature type="binding site" evidence="7">
    <location>
        <position position="104"/>
    </location>
    <ligand>
        <name>Zn(2+)</name>
        <dbReference type="ChEBI" id="CHEBI:29105"/>
    </ligand>
</feature>
<evidence type="ECO:0000256" key="6">
    <source>
        <dbReference type="ARBA" id="ARBA00048348"/>
    </source>
</evidence>
<dbReference type="GO" id="GO:0071244">
    <property type="term" value="P:cellular response to carbon dioxide"/>
    <property type="evidence" value="ECO:0007669"/>
    <property type="project" value="TreeGrafter"/>
</dbReference>
<dbReference type="SMART" id="SM00947">
    <property type="entry name" value="Pro_CA"/>
    <property type="match status" value="1"/>
</dbReference>
<evidence type="ECO:0000256" key="8">
    <source>
        <dbReference type="RuleBase" id="RU003956"/>
    </source>
</evidence>
<comment type="cofactor">
    <cofactor evidence="7">
        <name>Zn(2+)</name>
        <dbReference type="ChEBI" id="CHEBI:29105"/>
    </cofactor>
    <text evidence="7">Binds 1 zinc ion per subunit.</text>
</comment>
<evidence type="ECO:0000256" key="1">
    <source>
        <dbReference type="ARBA" id="ARBA00006217"/>
    </source>
</evidence>